<keyword evidence="11" id="KW-1185">Reference proteome</keyword>
<dbReference type="AlphaFoldDB" id="A0A9X0UD73"/>
<name>A0A9X0UD73_9PROT</name>
<comment type="similarity">
    <text evidence="7 8">Belongs to the PINc/VapC protein family.</text>
</comment>
<evidence type="ECO:0000256" key="3">
    <source>
        <dbReference type="ARBA" id="ARBA00022722"/>
    </source>
</evidence>
<keyword evidence="3 8" id="KW-0540">Nuclease</keyword>
<evidence type="ECO:0000256" key="8">
    <source>
        <dbReference type="HAMAP-Rule" id="MF_00265"/>
    </source>
</evidence>
<dbReference type="Proteomes" id="UP000600101">
    <property type="component" value="Unassembled WGS sequence"/>
</dbReference>
<keyword evidence="5 8" id="KW-0378">Hydrolase</keyword>
<dbReference type="GO" id="GO:0004540">
    <property type="term" value="F:RNA nuclease activity"/>
    <property type="evidence" value="ECO:0007669"/>
    <property type="project" value="InterPro"/>
</dbReference>
<evidence type="ECO:0000256" key="7">
    <source>
        <dbReference type="ARBA" id="ARBA00038093"/>
    </source>
</evidence>
<evidence type="ECO:0000259" key="9">
    <source>
        <dbReference type="Pfam" id="PF01850"/>
    </source>
</evidence>
<sequence>MIVDTSGFNAILRAEPDARHFAEALAEAPVACITAATFLETAIVAEGGEGSAGARKLDRAPEQAAIALVSVTPDLARRARIAWRRFGKGCHPAGLNFGDCFAHALAEERGEPLLFKGDEFAQTDVKAALPPHA</sequence>
<feature type="binding site" evidence="8">
    <location>
        <position position="99"/>
    </location>
    <ligand>
        <name>Mg(2+)</name>
        <dbReference type="ChEBI" id="CHEBI:18420"/>
    </ligand>
</feature>
<dbReference type="InterPro" id="IPR002716">
    <property type="entry name" value="PIN_dom"/>
</dbReference>
<keyword evidence="4 8" id="KW-0479">Metal-binding</keyword>
<dbReference type="PANTHER" id="PTHR33653:SF1">
    <property type="entry name" value="RIBONUCLEASE VAPC2"/>
    <property type="match status" value="1"/>
</dbReference>
<protein>
    <recommendedName>
        <fullName evidence="8">Ribonuclease VapC</fullName>
        <shortName evidence="8">RNase VapC</shortName>
        <ecNumber evidence="8">3.1.-.-</ecNumber>
    </recommendedName>
    <alternativeName>
        <fullName evidence="8">Toxin VapC</fullName>
    </alternativeName>
</protein>
<dbReference type="RefSeq" id="WP_186770024.1">
    <property type="nucleotide sequence ID" value="NZ_JACOMF010000006.1"/>
</dbReference>
<keyword evidence="2 8" id="KW-1277">Toxin-antitoxin system</keyword>
<dbReference type="EMBL" id="JACOMF010000006">
    <property type="protein sequence ID" value="MBC4015253.1"/>
    <property type="molecule type" value="Genomic_DNA"/>
</dbReference>
<dbReference type="InterPro" id="IPR022907">
    <property type="entry name" value="VapC_family"/>
</dbReference>
<reference evidence="10" key="1">
    <citation type="submission" date="2020-08" db="EMBL/GenBank/DDBJ databases">
        <authorList>
            <person name="Hu Y."/>
            <person name="Nguyen S.V."/>
            <person name="Li F."/>
            <person name="Fanning S."/>
        </authorList>
    </citation>
    <scope>NUCLEOTIDE SEQUENCE</scope>
    <source>
        <strain evidence="10">SYSU D8009</strain>
    </source>
</reference>
<accession>A0A9X0UD73</accession>
<gene>
    <name evidence="8" type="primary">vapC</name>
    <name evidence="10" type="ORF">H7965_07925</name>
</gene>
<feature type="domain" description="PIN" evidence="9">
    <location>
        <begin position="1"/>
        <end position="125"/>
    </location>
</feature>
<dbReference type="InterPro" id="IPR029060">
    <property type="entry name" value="PIN-like_dom_sf"/>
</dbReference>
<dbReference type="SUPFAM" id="SSF88723">
    <property type="entry name" value="PIN domain-like"/>
    <property type="match status" value="1"/>
</dbReference>
<dbReference type="GO" id="GO:0000287">
    <property type="term" value="F:magnesium ion binding"/>
    <property type="evidence" value="ECO:0007669"/>
    <property type="project" value="UniProtKB-UniRule"/>
</dbReference>
<dbReference type="EC" id="3.1.-.-" evidence="8"/>
<feature type="binding site" evidence="8">
    <location>
        <position position="4"/>
    </location>
    <ligand>
        <name>Mg(2+)</name>
        <dbReference type="ChEBI" id="CHEBI:18420"/>
    </ligand>
</feature>
<keyword evidence="8" id="KW-0800">Toxin</keyword>
<evidence type="ECO:0000256" key="4">
    <source>
        <dbReference type="ARBA" id="ARBA00022723"/>
    </source>
</evidence>
<keyword evidence="6 8" id="KW-0460">Magnesium</keyword>
<organism evidence="10 11">
    <name type="scientific">Siccirubricoccus deserti</name>
    <dbReference type="NCBI Taxonomy" id="2013562"/>
    <lineage>
        <taxon>Bacteria</taxon>
        <taxon>Pseudomonadati</taxon>
        <taxon>Pseudomonadota</taxon>
        <taxon>Alphaproteobacteria</taxon>
        <taxon>Acetobacterales</taxon>
        <taxon>Roseomonadaceae</taxon>
        <taxon>Siccirubricoccus</taxon>
    </lineage>
</organism>
<dbReference type="CDD" id="cd09871">
    <property type="entry name" value="PIN_MtVapC28-VapC30-like"/>
    <property type="match status" value="1"/>
</dbReference>
<evidence type="ECO:0000256" key="2">
    <source>
        <dbReference type="ARBA" id="ARBA00022649"/>
    </source>
</evidence>
<dbReference type="PANTHER" id="PTHR33653">
    <property type="entry name" value="RIBONUCLEASE VAPC2"/>
    <property type="match status" value="1"/>
</dbReference>
<dbReference type="Pfam" id="PF01850">
    <property type="entry name" value="PIN"/>
    <property type="match status" value="1"/>
</dbReference>
<evidence type="ECO:0000256" key="5">
    <source>
        <dbReference type="ARBA" id="ARBA00022801"/>
    </source>
</evidence>
<dbReference type="InterPro" id="IPR050556">
    <property type="entry name" value="Type_II_TA_system_RNase"/>
</dbReference>
<proteinExistence type="inferred from homology"/>
<dbReference type="GO" id="GO:0016787">
    <property type="term" value="F:hydrolase activity"/>
    <property type="evidence" value="ECO:0007669"/>
    <property type="project" value="UniProtKB-KW"/>
</dbReference>
<dbReference type="HAMAP" id="MF_00265">
    <property type="entry name" value="VapC_Nob1"/>
    <property type="match status" value="1"/>
</dbReference>
<evidence type="ECO:0000313" key="10">
    <source>
        <dbReference type="EMBL" id="MBC4015253.1"/>
    </source>
</evidence>
<evidence type="ECO:0000256" key="1">
    <source>
        <dbReference type="ARBA" id="ARBA00001946"/>
    </source>
</evidence>
<evidence type="ECO:0000313" key="11">
    <source>
        <dbReference type="Proteomes" id="UP000600101"/>
    </source>
</evidence>
<dbReference type="GO" id="GO:0090729">
    <property type="term" value="F:toxin activity"/>
    <property type="evidence" value="ECO:0007669"/>
    <property type="project" value="UniProtKB-KW"/>
</dbReference>
<dbReference type="Gene3D" id="3.40.50.1010">
    <property type="entry name" value="5'-nuclease"/>
    <property type="match status" value="1"/>
</dbReference>
<comment type="caution">
    <text evidence="10">The sequence shown here is derived from an EMBL/GenBank/DDBJ whole genome shotgun (WGS) entry which is preliminary data.</text>
</comment>
<evidence type="ECO:0000256" key="6">
    <source>
        <dbReference type="ARBA" id="ARBA00022842"/>
    </source>
</evidence>
<comment type="cofactor">
    <cofactor evidence="1 8">
        <name>Mg(2+)</name>
        <dbReference type="ChEBI" id="CHEBI:18420"/>
    </cofactor>
</comment>
<comment type="function">
    <text evidence="8">Toxic component of a toxin-antitoxin (TA) system. An RNase.</text>
</comment>